<accession>A0A1G6PHY8</accession>
<dbReference type="Proteomes" id="UP000243468">
    <property type="component" value="Unassembled WGS sequence"/>
</dbReference>
<evidence type="ECO:0000313" key="2">
    <source>
        <dbReference type="Proteomes" id="UP000243468"/>
    </source>
</evidence>
<dbReference type="STRING" id="1226327.SAMN05421732_11361"/>
<proteinExistence type="predicted"/>
<keyword evidence="2" id="KW-1185">Reference proteome</keyword>
<sequence>MMIPTWMFLVVAIVLAIVIGRLGTVLKDRFAQHESQ</sequence>
<gene>
    <name evidence="1" type="ORF">SAMN05421732_11361</name>
</gene>
<reference evidence="2" key="1">
    <citation type="submission" date="2016-09" db="EMBL/GenBank/DDBJ databases">
        <authorList>
            <person name="Varghese N."/>
            <person name="Submissions S."/>
        </authorList>
    </citation>
    <scope>NUCLEOTIDE SEQUENCE [LARGE SCALE GENOMIC DNA]</scope>
    <source>
        <strain evidence="2">ANC 4667</strain>
    </source>
</reference>
<dbReference type="AlphaFoldDB" id="A0A1G6PHY8"/>
<protein>
    <submittedName>
        <fullName evidence="1">Uncharacterized protein</fullName>
    </submittedName>
</protein>
<organism evidence="1 2">
    <name type="scientific">Acinetobacter kookii</name>
    <dbReference type="NCBI Taxonomy" id="1226327"/>
    <lineage>
        <taxon>Bacteria</taxon>
        <taxon>Pseudomonadati</taxon>
        <taxon>Pseudomonadota</taxon>
        <taxon>Gammaproteobacteria</taxon>
        <taxon>Moraxellales</taxon>
        <taxon>Moraxellaceae</taxon>
        <taxon>Acinetobacter</taxon>
    </lineage>
</organism>
<dbReference type="EMBL" id="FMYO01000013">
    <property type="protein sequence ID" value="SDC78975.1"/>
    <property type="molecule type" value="Genomic_DNA"/>
</dbReference>
<name>A0A1G6PHY8_9GAMM</name>
<evidence type="ECO:0000313" key="1">
    <source>
        <dbReference type="EMBL" id="SDC78975.1"/>
    </source>
</evidence>